<dbReference type="Proteomes" id="UP001549920">
    <property type="component" value="Unassembled WGS sequence"/>
</dbReference>
<evidence type="ECO:0000256" key="2">
    <source>
        <dbReference type="ARBA" id="ARBA00022487"/>
    </source>
</evidence>
<proteinExistence type="inferred from homology"/>
<evidence type="ECO:0000313" key="9">
    <source>
        <dbReference type="Proteomes" id="UP001549920"/>
    </source>
</evidence>
<feature type="signal peptide" evidence="6">
    <location>
        <begin position="1"/>
        <end position="25"/>
    </location>
</feature>
<evidence type="ECO:0000256" key="3">
    <source>
        <dbReference type="ARBA" id="ARBA00022801"/>
    </source>
</evidence>
<comment type="caution">
    <text evidence="8">The sequence shown here is derived from an EMBL/GenBank/DDBJ whole genome shotgun (WGS) entry which is preliminary data.</text>
</comment>
<evidence type="ECO:0000259" key="7">
    <source>
        <dbReference type="Pfam" id="PF00135"/>
    </source>
</evidence>
<evidence type="ECO:0000256" key="4">
    <source>
        <dbReference type="ARBA" id="ARBA00023157"/>
    </source>
</evidence>
<keyword evidence="3 6" id="KW-0378">Hydrolase</keyword>
<evidence type="ECO:0000256" key="5">
    <source>
        <dbReference type="ARBA" id="ARBA00023180"/>
    </source>
</evidence>
<keyword evidence="2" id="KW-0719">Serine esterase</keyword>
<feature type="chain" id="PRO_5044986977" description="Carboxylic ester hydrolase" evidence="6">
    <location>
        <begin position="26"/>
        <end position="537"/>
    </location>
</feature>
<accession>A0ABR3I4C8</accession>
<evidence type="ECO:0000256" key="6">
    <source>
        <dbReference type="RuleBase" id="RU361235"/>
    </source>
</evidence>
<dbReference type="PANTHER" id="PTHR11559">
    <property type="entry name" value="CARBOXYLESTERASE"/>
    <property type="match status" value="1"/>
</dbReference>
<organism evidence="8 9">
    <name type="scientific">Loxostege sticticalis</name>
    <name type="common">Beet webworm moth</name>
    <dbReference type="NCBI Taxonomy" id="481309"/>
    <lineage>
        <taxon>Eukaryota</taxon>
        <taxon>Metazoa</taxon>
        <taxon>Ecdysozoa</taxon>
        <taxon>Arthropoda</taxon>
        <taxon>Hexapoda</taxon>
        <taxon>Insecta</taxon>
        <taxon>Pterygota</taxon>
        <taxon>Neoptera</taxon>
        <taxon>Endopterygota</taxon>
        <taxon>Lepidoptera</taxon>
        <taxon>Glossata</taxon>
        <taxon>Ditrysia</taxon>
        <taxon>Pyraloidea</taxon>
        <taxon>Crambidae</taxon>
        <taxon>Pyraustinae</taxon>
        <taxon>Loxostege</taxon>
    </lineage>
</organism>
<dbReference type="PROSITE" id="PS00122">
    <property type="entry name" value="CARBOXYLESTERASE_B_1"/>
    <property type="match status" value="1"/>
</dbReference>
<dbReference type="EMBL" id="JBEUOH010000008">
    <property type="protein sequence ID" value="KAL0883578.1"/>
    <property type="molecule type" value="Genomic_DNA"/>
</dbReference>
<sequence length="537" mass="61506">MQGSNELKLLLLLLSRQLLCCPIEAEPMVYAPAGPIRGLKATDGNYSMFLGIPYAKVDPDNPFGPSKPEPKFINTFEANDDSVICPQFNVYNEKIEGILDCLHQSVFVPNSANPQNKLPVMVKIPGGAFVRGVEGRYQYGPKFLVRHDVILVYINHRLGPYGFLCLDLPEVPGNQGLKDQVMAFKWIKDNIESFGGDPDQITIFGYSSGSKSIDYHLIYTNGKLFKQAILQSGSSLEIVVEKPDKYAPLKITKYLGMPTNSTTEALASLANIDPKIVIETVRKLKLDFEPCIEKVFDGVEPFITETWVNVKKPLVKGRNIMLGIDEYEEVITYVYTYKSINESLLHFFNFSNKTLIEMSELVSRFYLGDQKNVEDIKMPMINFYSDFLVVHPMQRRLKQYLGGEAENIYYYMFSYSGKRNNGQIKFRFTFDGAVHGDEIGYLFDPEFLTEKPTPEDKLIIDRLTALWTNFAKYGNPTPENTELLPVKWTPVSNDQQHYLRIDLNFTMKSSLFHKRMAFWDLFYLLNEKYQKGYVDVE</sequence>
<keyword evidence="9" id="KW-1185">Reference proteome</keyword>
<gene>
    <name evidence="8" type="ORF">ABMA27_015729</name>
</gene>
<dbReference type="InterPro" id="IPR019826">
    <property type="entry name" value="Carboxylesterase_B_AS"/>
</dbReference>
<evidence type="ECO:0000313" key="8">
    <source>
        <dbReference type="EMBL" id="KAL0883578.1"/>
    </source>
</evidence>
<comment type="similarity">
    <text evidence="1 6">Belongs to the type-B carboxylesterase/lipase family.</text>
</comment>
<protein>
    <recommendedName>
        <fullName evidence="6">Carboxylic ester hydrolase</fullName>
        <ecNumber evidence="6">3.1.1.-</ecNumber>
    </recommendedName>
</protein>
<feature type="domain" description="Carboxylesterase type B" evidence="7">
    <location>
        <begin position="26"/>
        <end position="519"/>
    </location>
</feature>
<keyword evidence="5" id="KW-0325">Glycoprotein</keyword>
<keyword evidence="6" id="KW-0732">Signal</keyword>
<keyword evidence="4" id="KW-1015">Disulfide bond</keyword>
<name>A0ABR3I4C8_LOXSC</name>
<dbReference type="InterPro" id="IPR002018">
    <property type="entry name" value="CarbesteraseB"/>
</dbReference>
<dbReference type="SUPFAM" id="SSF53474">
    <property type="entry name" value="alpha/beta-Hydrolases"/>
    <property type="match status" value="1"/>
</dbReference>
<dbReference type="EC" id="3.1.1.-" evidence="6"/>
<dbReference type="Pfam" id="PF00135">
    <property type="entry name" value="COesterase"/>
    <property type="match status" value="1"/>
</dbReference>
<dbReference type="InterPro" id="IPR050309">
    <property type="entry name" value="Type-B_Carboxylest/Lipase"/>
</dbReference>
<evidence type="ECO:0000256" key="1">
    <source>
        <dbReference type="ARBA" id="ARBA00005964"/>
    </source>
</evidence>
<reference evidence="8 9" key="1">
    <citation type="submission" date="2024-06" db="EMBL/GenBank/DDBJ databases">
        <title>A chromosome-level genome assembly of beet webworm, Loxostege sticticalis.</title>
        <authorList>
            <person name="Zhang Y."/>
        </authorList>
    </citation>
    <scope>NUCLEOTIDE SEQUENCE [LARGE SCALE GENOMIC DNA]</scope>
    <source>
        <strain evidence="8">AQ026</strain>
        <tissue evidence="8">Whole body</tissue>
    </source>
</reference>
<dbReference type="Gene3D" id="3.40.50.1820">
    <property type="entry name" value="alpha/beta hydrolase"/>
    <property type="match status" value="1"/>
</dbReference>
<dbReference type="InterPro" id="IPR029058">
    <property type="entry name" value="AB_hydrolase_fold"/>
</dbReference>